<protein>
    <submittedName>
        <fullName evidence="2">Uncharacterized protein</fullName>
    </submittedName>
</protein>
<dbReference type="RefSeq" id="WP_344276019.1">
    <property type="nucleotide sequence ID" value="NZ_BAAAHV010000012.1"/>
</dbReference>
<feature type="compositionally biased region" description="Polar residues" evidence="1">
    <location>
        <begin position="74"/>
        <end position="86"/>
    </location>
</feature>
<feature type="compositionally biased region" description="Polar residues" evidence="1">
    <location>
        <begin position="97"/>
        <end position="108"/>
    </location>
</feature>
<evidence type="ECO:0000256" key="1">
    <source>
        <dbReference type="SAM" id="MobiDB-lite"/>
    </source>
</evidence>
<sequence>MTENEPLHLADSGHANLVRAEPARQRQSSMAEREPLPIADSSHAKPIPAEANCRSAVTEREPLAEPIPTETAHRTTAPSWRNTNPTAELAPTETAHRTTAPSWPNTNPAAELAPAETAHRTAVLP</sequence>
<dbReference type="EMBL" id="JBHUKQ010000015">
    <property type="protein sequence ID" value="MFD2484746.1"/>
    <property type="molecule type" value="Genomic_DNA"/>
</dbReference>
<proteinExistence type="predicted"/>
<gene>
    <name evidence="2" type="ORF">ACFSUT_31035</name>
</gene>
<keyword evidence="3" id="KW-1185">Reference proteome</keyword>
<evidence type="ECO:0000313" key="3">
    <source>
        <dbReference type="Proteomes" id="UP001597542"/>
    </source>
</evidence>
<feature type="region of interest" description="Disordered" evidence="1">
    <location>
        <begin position="1"/>
        <end position="125"/>
    </location>
</feature>
<accession>A0ABW5I5V7</accession>
<evidence type="ECO:0000313" key="2">
    <source>
        <dbReference type="EMBL" id="MFD2484746.1"/>
    </source>
</evidence>
<comment type="caution">
    <text evidence="2">The sequence shown here is derived from an EMBL/GenBank/DDBJ whole genome shotgun (WGS) entry which is preliminary data.</text>
</comment>
<name>A0ABW5I5V7_9PSEU</name>
<reference evidence="3" key="1">
    <citation type="journal article" date="2019" name="Int. J. Syst. Evol. Microbiol.">
        <title>The Global Catalogue of Microorganisms (GCM) 10K type strain sequencing project: providing services to taxonomists for standard genome sequencing and annotation.</title>
        <authorList>
            <consortium name="The Broad Institute Genomics Platform"/>
            <consortium name="The Broad Institute Genome Sequencing Center for Infectious Disease"/>
            <person name="Wu L."/>
            <person name="Ma J."/>
        </authorList>
    </citation>
    <scope>NUCLEOTIDE SEQUENCE [LARGE SCALE GENOMIC DNA]</scope>
    <source>
        <strain evidence="3">CGMCC 4.7638</strain>
    </source>
</reference>
<organism evidence="2 3">
    <name type="scientific">Amycolatopsis albidoflavus</name>
    <dbReference type="NCBI Taxonomy" id="102226"/>
    <lineage>
        <taxon>Bacteria</taxon>
        <taxon>Bacillati</taxon>
        <taxon>Actinomycetota</taxon>
        <taxon>Actinomycetes</taxon>
        <taxon>Pseudonocardiales</taxon>
        <taxon>Pseudonocardiaceae</taxon>
        <taxon>Amycolatopsis</taxon>
    </lineage>
</organism>
<dbReference type="Proteomes" id="UP001597542">
    <property type="component" value="Unassembled WGS sequence"/>
</dbReference>